<dbReference type="InterPro" id="IPR045110">
    <property type="entry name" value="XMAP215"/>
</dbReference>
<dbReference type="SUPFAM" id="SSF48371">
    <property type="entry name" value="ARM repeat"/>
    <property type="match status" value="1"/>
</dbReference>
<dbReference type="Gene3D" id="1.25.10.10">
    <property type="entry name" value="Leucine-rich Repeat Variant"/>
    <property type="match status" value="2"/>
</dbReference>
<evidence type="ECO:0000259" key="2">
    <source>
        <dbReference type="SMART" id="SM01349"/>
    </source>
</evidence>
<feature type="region of interest" description="Disordered" evidence="1">
    <location>
        <begin position="197"/>
        <end position="242"/>
    </location>
</feature>
<dbReference type="KEGG" id="aaf:AURANDRAFT_61773"/>
<protein>
    <recommendedName>
        <fullName evidence="2">TOG domain-containing protein</fullName>
    </recommendedName>
</protein>
<accession>F0XZL4</accession>
<dbReference type="GO" id="GO:0030951">
    <property type="term" value="P:establishment or maintenance of microtubule cytoskeleton polarity"/>
    <property type="evidence" value="ECO:0007669"/>
    <property type="project" value="InterPro"/>
</dbReference>
<dbReference type="GO" id="GO:0051010">
    <property type="term" value="F:microtubule plus-end binding"/>
    <property type="evidence" value="ECO:0007669"/>
    <property type="project" value="InterPro"/>
</dbReference>
<dbReference type="EMBL" id="GL833122">
    <property type="protein sequence ID" value="EGB11366.1"/>
    <property type="molecule type" value="Genomic_DNA"/>
</dbReference>
<dbReference type="AlphaFoldDB" id="F0XZL4"/>
<dbReference type="SMART" id="SM01349">
    <property type="entry name" value="TOG"/>
    <property type="match status" value="1"/>
</dbReference>
<dbReference type="InterPro" id="IPR016024">
    <property type="entry name" value="ARM-type_fold"/>
</dbReference>
<reference evidence="3 4" key="1">
    <citation type="journal article" date="2011" name="Proc. Natl. Acad. Sci. U.S.A.">
        <title>Niche of harmful alga Aureococcus anophagefferens revealed through ecogenomics.</title>
        <authorList>
            <person name="Gobler C.J."/>
            <person name="Berry D.L."/>
            <person name="Dyhrman S.T."/>
            <person name="Wilhelm S.W."/>
            <person name="Salamov A."/>
            <person name="Lobanov A.V."/>
            <person name="Zhang Y."/>
            <person name="Collier J.L."/>
            <person name="Wurch L.L."/>
            <person name="Kustka A.B."/>
            <person name="Dill B.D."/>
            <person name="Shah M."/>
            <person name="VerBerkmoes N.C."/>
            <person name="Kuo A."/>
            <person name="Terry A."/>
            <person name="Pangilinan J."/>
            <person name="Lindquist E.A."/>
            <person name="Lucas S."/>
            <person name="Paulsen I.T."/>
            <person name="Hattenrath-Lehmann T.K."/>
            <person name="Talmage S.C."/>
            <person name="Walker E.A."/>
            <person name="Koch F."/>
            <person name="Burson A.M."/>
            <person name="Marcoval M.A."/>
            <person name="Tang Y.Z."/>
            <person name="Lecleir G.R."/>
            <person name="Coyne K.J."/>
            <person name="Berg G.M."/>
            <person name="Bertrand E.M."/>
            <person name="Saito M.A."/>
            <person name="Gladyshev V.N."/>
            <person name="Grigoriev I.V."/>
        </authorList>
    </citation>
    <scope>NUCLEOTIDE SEQUENCE [LARGE SCALE GENOMIC DNA]</scope>
    <source>
        <strain evidence="4">CCMP 1984</strain>
    </source>
</reference>
<dbReference type="InterPro" id="IPR011989">
    <property type="entry name" value="ARM-like"/>
</dbReference>
<sequence>MEPSITAAKWQDRREAWEQLSTFDAEPNAAALAKENNGAVVDAALDALARWATSGAPVADAVAGDPSVVAAIITKGLASSRAATGRRGLAALEAFYGRADVREATLDALVAGLAPGKTRGNGKAPAACARALAGPCAMPASWLRARPALDATVVALSEAASPEARSAAAEVVLAVERADAARGEALVERLKGPARKAVDKLRASGGAPDAAPEPKRVNDENAPPPAAKVVDAPPPPPGDGGDFAEVLETLGLAEPFDDAFAKLENWLARKDALDAIAGSFVPGDAGRDENLVAAVARVCANDAHAKVRGAAVACLGALASVVGGRHDAARALFGRLRDKRGAAEARAALDAIAAASPELVFEDGLAAAVGPCLRSDGDDGKKRLPPFGRAAVLDWLAAHAGAARRARPEVVRDYAALAAADCGDRDAALRGAAVELLGALAARPKADVDKALKGLDKRARAKVDERAAAARASRAAARGARPPPANLQTAKTTLVADAPAAAAAPPPALEGVSRAGDLAPPKLRAALRDASDKTAWKRRKEALEALVAACARAGGWLDARGDADALAPDVDAPKPGVVVDAPAAVEAPPAAPLPAAFDFSATAFEAYAPRPPKPPAAPADRVGVLAAARALRAQDPAKPFSPATAAALESAAAGAWAGLDGLEVAGAVFRCAPAALARGAPGDADLALRASLAVLGAAPADAVGRDVLREALGAAVRGAARLEDSLPHVVEPDAPRKLRHQLDALAAAAALHARRADAVAAILDAFRDDALDRLGAGHLAKLLTVALRDDDAFVAALRRGEAEPCLCAASAVLDAVPADAPKLSLDAAKTVVVAALDALGPETLAALAPRDDGPLVALVRLLGGGDGGAPPPPPVSPDGGRDLAALRLRCASAARAGAAAPAAGGAEKDRIAALRQRLDAHRRVSS</sequence>
<dbReference type="InParanoid" id="F0XZL4"/>
<gene>
    <name evidence="3" type="ORF">AURANDRAFT_61773</name>
</gene>
<dbReference type="RefSeq" id="XP_009033740.1">
    <property type="nucleotide sequence ID" value="XM_009035492.1"/>
</dbReference>
<keyword evidence="4" id="KW-1185">Reference proteome</keyword>
<dbReference type="GO" id="GO:0061863">
    <property type="term" value="F:microtubule plus end polymerase"/>
    <property type="evidence" value="ECO:0007669"/>
    <property type="project" value="InterPro"/>
</dbReference>
<evidence type="ECO:0000313" key="4">
    <source>
        <dbReference type="Proteomes" id="UP000002729"/>
    </source>
</evidence>
<evidence type="ECO:0000256" key="1">
    <source>
        <dbReference type="SAM" id="MobiDB-lite"/>
    </source>
</evidence>
<dbReference type="GO" id="GO:0007051">
    <property type="term" value="P:spindle organization"/>
    <property type="evidence" value="ECO:0007669"/>
    <property type="project" value="InterPro"/>
</dbReference>
<evidence type="ECO:0000313" key="3">
    <source>
        <dbReference type="EMBL" id="EGB11366.1"/>
    </source>
</evidence>
<feature type="domain" description="TOG" evidence="2">
    <location>
        <begin position="242"/>
        <end position="476"/>
    </location>
</feature>
<feature type="compositionally biased region" description="Pro residues" evidence="1">
    <location>
        <begin position="222"/>
        <end position="238"/>
    </location>
</feature>
<dbReference type="GO" id="GO:0046785">
    <property type="term" value="P:microtubule polymerization"/>
    <property type="evidence" value="ECO:0007669"/>
    <property type="project" value="InterPro"/>
</dbReference>
<organism evidence="4">
    <name type="scientific">Aureococcus anophagefferens</name>
    <name type="common">Harmful bloom alga</name>
    <dbReference type="NCBI Taxonomy" id="44056"/>
    <lineage>
        <taxon>Eukaryota</taxon>
        <taxon>Sar</taxon>
        <taxon>Stramenopiles</taxon>
        <taxon>Ochrophyta</taxon>
        <taxon>Pelagophyceae</taxon>
        <taxon>Pelagomonadales</taxon>
        <taxon>Pelagomonadaceae</taxon>
        <taxon>Aureococcus</taxon>
    </lineage>
</organism>
<dbReference type="PANTHER" id="PTHR12609">
    <property type="entry name" value="MICROTUBULE ASSOCIATED PROTEIN XMAP215"/>
    <property type="match status" value="1"/>
</dbReference>
<proteinExistence type="predicted"/>
<dbReference type="GeneID" id="20223608"/>
<dbReference type="InterPro" id="IPR034085">
    <property type="entry name" value="TOG"/>
</dbReference>
<dbReference type="Proteomes" id="UP000002729">
    <property type="component" value="Unassembled WGS sequence"/>
</dbReference>
<name>F0XZL4_AURAN</name>